<dbReference type="EMBL" id="SJKA01000001">
    <property type="protein sequence ID" value="TCC43687.1"/>
    <property type="molecule type" value="Genomic_DNA"/>
</dbReference>
<dbReference type="SUPFAM" id="SSF103473">
    <property type="entry name" value="MFS general substrate transporter"/>
    <property type="match status" value="1"/>
</dbReference>
<dbReference type="AlphaFoldDB" id="A0A4R0JCC1"/>
<keyword evidence="10" id="KW-1185">Reference proteome</keyword>
<dbReference type="Pfam" id="PF07690">
    <property type="entry name" value="MFS_1"/>
    <property type="match status" value="1"/>
</dbReference>
<feature type="transmembrane region" description="Helical" evidence="7">
    <location>
        <begin position="139"/>
        <end position="164"/>
    </location>
</feature>
<accession>A0A4R0JCC1</accession>
<feature type="transmembrane region" description="Helical" evidence="7">
    <location>
        <begin position="348"/>
        <end position="368"/>
    </location>
</feature>
<dbReference type="Gene3D" id="1.20.1250.20">
    <property type="entry name" value="MFS general substrate transporter like domains"/>
    <property type="match status" value="2"/>
</dbReference>
<feature type="transmembrane region" description="Helical" evidence="7">
    <location>
        <begin position="374"/>
        <end position="394"/>
    </location>
</feature>
<comment type="caution">
    <text evidence="9">The sequence shown here is derived from an EMBL/GenBank/DDBJ whole genome shotgun (WGS) entry which is preliminary data.</text>
</comment>
<dbReference type="PROSITE" id="PS50850">
    <property type="entry name" value="MFS"/>
    <property type="match status" value="1"/>
</dbReference>
<proteinExistence type="predicted"/>
<feature type="transmembrane region" description="Helical" evidence="7">
    <location>
        <begin position="170"/>
        <end position="189"/>
    </location>
</feature>
<evidence type="ECO:0000313" key="10">
    <source>
        <dbReference type="Proteomes" id="UP000292695"/>
    </source>
</evidence>
<dbReference type="OrthoDB" id="4109786at2"/>
<feature type="transmembrane region" description="Helical" evidence="7">
    <location>
        <begin position="246"/>
        <end position="269"/>
    </location>
</feature>
<dbReference type="InterPro" id="IPR036259">
    <property type="entry name" value="MFS_trans_sf"/>
</dbReference>
<evidence type="ECO:0000256" key="6">
    <source>
        <dbReference type="ARBA" id="ARBA00023136"/>
    </source>
</evidence>
<keyword evidence="6 7" id="KW-0472">Membrane</keyword>
<dbReference type="InterPro" id="IPR020846">
    <property type="entry name" value="MFS_dom"/>
</dbReference>
<dbReference type="Proteomes" id="UP000292695">
    <property type="component" value="Unassembled WGS sequence"/>
</dbReference>
<name>A0A4R0JCC1_9ACTN</name>
<feature type="domain" description="Major facilitator superfamily (MFS) profile" evidence="8">
    <location>
        <begin position="1"/>
        <end position="398"/>
    </location>
</feature>
<keyword evidence="5 7" id="KW-1133">Transmembrane helix</keyword>
<dbReference type="InterPro" id="IPR001958">
    <property type="entry name" value="Tet-R_TetA/multi-R_MdtG-like"/>
</dbReference>
<dbReference type="InterPro" id="IPR050171">
    <property type="entry name" value="MFS_Transporters"/>
</dbReference>
<dbReference type="GO" id="GO:0005886">
    <property type="term" value="C:plasma membrane"/>
    <property type="evidence" value="ECO:0007669"/>
    <property type="project" value="UniProtKB-SubCell"/>
</dbReference>
<sequence>MPAAASLGLPNVRGRVPLLAGLAIDSFGGGCAGPLLLLFFNKVAGIPLGTAGVMLTVATLFSIAAPAAVGLVIDRVGPRNLVVAAQFAQGLAFTGFFFGRSMWLLFLCALVMTTGQRVFWSAIFSLLADVADEGERDKWFGLGGMMQAGGLALGALVAGWLLAIGGDAPFLFAMALNAVTFYVAGLLLMRLHPSHHERTNQDSGPAPLLRKDKTFLALIGANTLLALCTMMLGVGVPVYVTEALTVPKWLVGVLIAATAVVLATGQTLVVRHTEQRRRTNVMVVAGITYAVWALLMALQVHIAAGWVVPVLVLATACYAFADVLHAATNNALSAEISPAVGRGKYLSYWQYSFTFSSVLAPAFFAQLFEVQHELPWVALAALALVASLTIYILARVAPRLSSERI</sequence>
<evidence type="ECO:0000256" key="1">
    <source>
        <dbReference type="ARBA" id="ARBA00004651"/>
    </source>
</evidence>
<evidence type="ECO:0000313" key="9">
    <source>
        <dbReference type="EMBL" id="TCC43687.1"/>
    </source>
</evidence>
<dbReference type="PRINTS" id="PR01035">
    <property type="entry name" value="TCRTETA"/>
</dbReference>
<gene>
    <name evidence="9" type="ORF">E0H50_04390</name>
</gene>
<keyword evidence="3" id="KW-1003">Cell membrane</keyword>
<evidence type="ECO:0000256" key="5">
    <source>
        <dbReference type="ARBA" id="ARBA00022989"/>
    </source>
</evidence>
<organism evidence="9 10">
    <name type="scientific">Kribbella sindirgiensis</name>
    <dbReference type="NCBI Taxonomy" id="1124744"/>
    <lineage>
        <taxon>Bacteria</taxon>
        <taxon>Bacillati</taxon>
        <taxon>Actinomycetota</taxon>
        <taxon>Actinomycetes</taxon>
        <taxon>Propionibacteriales</taxon>
        <taxon>Kribbellaceae</taxon>
        <taxon>Kribbella</taxon>
    </lineage>
</organism>
<keyword evidence="4 7" id="KW-0812">Transmembrane</keyword>
<reference evidence="9 10" key="1">
    <citation type="submission" date="2019-02" db="EMBL/GenBank/DDBJ databases">
        <title>Kribbella capetownensis sp. nov. and Kribbella speibonae sp. nov., isolated from soil.</title>
        <authorList>
            <person name="Curtis S.M."/>
            <person name="Norton I."/>
            <person name="Everest G.J."/>
            <person name="Meyers P.R."/>
        </authorList>
    </citation>
    <scope>NUCLEOTIDE SEQUENCE [LARGE SCALE GENOMIC DNA]</scope>
    <source>
        <strain evidence="9 10">DSM 27082</strain>
    </source>
</reference>
<feature type="transmembrane region" description="Helical" evidence="7">
    <location>
        <begin position="16"/>
        <end position="40"/>
    </location>
</feature>
<comment type="subcellular location">
    <subcellularLocation>
        <location evidence="1">Cell membrane</location>
        <topology evidence="1">Multi-pass membrane protein</topology>
    </subcellularLocation>
</comment>
<dbReference type="RefSeq" id="WP_131284891.1">
    <property type="nucleotide sequence ID" value="NZ_SJKA01000001.1"/>
</dbReference>
<dbReference type="GO" id="GO:0022857">
    <property type="term" value="F:transmembrane transporter activity"/>
    <property type="evidence" value="ECO:0007669"/>
    <property type="project" value="InterPro"/>
</dbReference>
<dbReference type="PANTHER" id="PTHR23517:SF2">
    <property type="entry name" value="MULTIDRUG RESISTANCE PROTEIN MDTH"/>
    <property type="match status" value="1"/>
</dbReference>
<protein>
    <submittedName>
        <fullName evidence="9">MFS transporter</fullName>
    </submittedName>
</protein>
<feature type="transmembrane region" description="Helical" evidence="7">
    <location>
        <begin position="215"/>
        <end position="240"/>
    </location>
</feature>
<keyword evidence="2" id="KW-0813">Transport</keyword>
<feature type="transmembrane region" description="Helical" evidence="7">
    <location>
        <begin position="281"/>
        <end position="300"/>
    </location>
</feature>
<feature type="transmembrane region" description="Helical" evidence="7">
    <location>
        <begin position="46"/>
        <end position="73"/>
    </location>
</feature>
<evidence type="ECO:0000256" key="3">
    <source>
        <dbReference type="ARBA" id="ARBA00022475"/>
    </source>
</evidence>
<dbReference type="PANTHER" id="PTHR23517">
    <property type="entry name" value="RESISTANCE PROTEIN MDTM, PUTATIVE-RELATED-RELATED"/>
    <property type="match status" value="1"/>
</dbReference>
<dbReference type="InterPro" id="IPR011701">
    <property type="entry name" value="MFS"/>
</dbReference>
<feature type="transmembrane region" description="Helical" evidence="7">
    <location>
        <begin position="306"/>
        <end position="327"/>
    </location>
</feature>
<evidence type="ECO:0000256" key="4">
    <source>
        <dbReference type="ARBA" id="ARBA00022692"/>
    </source>
</evidence>
<evidence type="ECO:0000256" key="7">
    <source>
        <dbReference type="SAM" id="Phobius"/>
    </source>
</evidence>
<evidence type="ECO:0000259" key="8">
    <source>
        <dbReference type="PROSITE" id="PS50850"/>
    </source>
</evidence>
<evidence type="ECO:0000256" key="2">
    <source>
        <dbReference type="ARBA" id="ARBA00022448"/>
    </source>
</evidence>